<comment type="caution">
    <text evidence="2">The sequence shown here is derived from an EMBL/GenBank/DDBJ whole genome shotgun (WGS) entry which is preliminary data.</text>
</comment>
<dbReference type="PANTHER" id="PTHR30137:SF6">
    <property type="entry name" value="LUCIFERASE-LIKE MONOOXYGENASE"/>
    <property type="match status" value="1"/>
</dbReference>
<dbReference type="InterPro" id="IPR050766">
    <property type="entry name" value="Bact_Lucif_Oxidored"/>
</dbReference>
<protein>
    <recommendedName>
        <fullName evidence="1">Luciferase-like domain-containing protein</fullName>
    </recommendedName>
</protein>
<dbReference type="InterPro" id="IPR036661">
    <property type="entry name" value="Luciferase-like_sf"/>
</dbReference>
<evidence type="ECO:0000259" key="1">
    <source>
        <dbReference type="Pfam" id="PF00296"/>
    </source>
</evidence>
<dbReference type="SUPFAM" id="SSF51679">
    <property type="entry name" value="Bacterial luciferase-like"/>
    <property type="match status" value="1"/>
</dbReference>
<dbReference type="PANTHER" id="PTHR30137">
    <property type="entry name" value="LUCIFERASE-LIKE MONOOXYGENASE"/>
    <property type="match status" value="1"/>
</dbReference>
<dbReference type="EMBL" id="MPPL01000001">
    <property type="protein sequence ID" value="OKS87431.1"/>
    <property type="molecule type" value="Genomic_DNA"/>
</dbReference>
<dbReference type="GO" id="GO:0016705">
    <property type="term" value="F:oxidoreductase activity, acting on paired donors, with incorporation or reduction of molecular oxygen"/>
    <property type="evidence" value="ECO:0007669"/>
    <property type="project" value="InterPro"/>
</dbReference>
<dbReference type="Gene3D" id="3.20.20.30">
    <property type="entry name" value="Luciferase-like domain"/>
    <property type="match status" value="1"/>
</dbReference>
<dbReference type="InterPro" id="IPR011251">
    <property type="entry name" value="Luciferase-like_dom"/>
</dbReference>
<dbReference type="OrthoDB" id="9780518at2"/>
<dbReference type="AlphaFoldDB" id="A0A1Q6A0B9"/>
<reference evidence="2 3" key="1">
    <citation type="submission" date="2016-11" db="EMBL/GenBank/DDBJ databases">
        <title>Whole Genome Sequencing of Mucilaginibacter polytrichastri RG4-7(T) isolated from the moss sample.</title>
        <authorList>
            <person name="Li Y."/>
        </authorList>
    </citation>
    <scope>NUCLEOTIDE SEQUENCE [LARGE SCALE GENOMIC DNA]</scope>
    <source>
        <strain evidence="2 3">RG4-7</strain>
    </source>
</reference>
<evidence type="ECO:0000313" key="2">
    <source>
        <dbReference type="EMBL" id="OKS87431.1"/>
    </source>
</evidence>
<accession>A0A1Q6A0B9</accession>
<proteinExistence type="predicted"/>
<organism evidence="2 3">
    <name type="scientific">Mucilaginibacter polytrichastri</name>
    <dbReference type="NCBI Taxonomy" id="1302689"/>
    <lineage>
        <taxon>Bacteria</taxon>
        <taxon>Pseudomonadati</taxon>
        <taxon>Bacteroidota</taxon>
        <taxon>Sphingobacteriia</taxon>
        <taxon>Sphingobacteriales</taxon>
        <taxon>Sphingobacteriaceae</taxon>
        <taxon>Mucilaginibacter</taxon>
    </lineage>
</organism>
<evidence type="ECO:0000313" key="3">
    <source>
        <dbReference type="Proteomes" id="UP000186720"/>
    </source>
</evidence>
<name>A0A1Q6A0B9_9SPHI</name>
<feature type="domain" description="Luciferase-like" evidence="1">
    <location>
        <begin position="7"/>
        <end position="282"/>
    </location>
</feature>
<dbReference type="Proteomes" id="UP000186720">
    <property type="component" value="Unassembled WGS sequence"/>
</dbReference>
<dbReference type="STRING" id="1302689.RG47T_2892"/>
<dbReference type="Pfam" id="PF00296">
    <property type="entry name" value="Bac_luciferase"/>
    <property type="match status" value="1"/>
</dbReference>
<gene>
    <name evidence="2" type="ORF">RG47T_2892</name>
</gene>
<dbReference type="GO" id="GO:0005829">
    <property type="term" value="C:cytosol"/>
    <property type="evidence" value="ECO:0007669"/>
    <property type="project" value="TreeGrafter"/>
</dbReference>
<dbReference type="RefSeq" id="WP_074490043.1">
    <property type="nucleotide sequence ID" value="NZ_FPAM01000006.1"/>
</dbReference>
<keyword evidence="3" id="KW-1185">Reference proteome</keyword>
<sequence>MANFKIGLLDFGRRDKNTNSLLAVSDVLDYAMRAEALGYNRFWLAEHHNPDIKQAWTDPSILLPLIAGYTKNIKIGAAGILMGIHNPYEVAANYKLLANLFYNRIDLGFANGGINKAISKITVDGLSMKEIRNRFTENVQAVIDYFEKEAHADDDPENMVIIPPYKGVKPYLWSLGGSNRGLVSALKLKTNFSRSLFHAGVDLAFDKHLIQEYYENFELQYKTRPQTTLCIGGYCHTDAKNVAAMKAFYKDSPDHLFIGSPAEMQDHMETLIINYGYDDIIFYNMALEPTDRSEVIASISELFNLSAHESGIYN</sequence>